<dbReference type="AlphaFoldDB" id="A0A9P1GP07"/>
<dbReference type="Pfam" id="PF01490">
    <property type="entry name" value="Aa_trans"/>
    <property type="match status" value="1"/>
</dbReference>
<reference evidence="9 10" key="2">
    <citation type="submission" date="2024-05" db="EMBL/GenBank/DDBJ databases">
        <authorList>
            <person name="Chen Y."/>
            <person name="Shah S."/>
            <person name="Dougan E. K."/>
            <person name="Thang M."/>
            <person name="Chan C."/>
        </authorList>
    </citation>
    <scope>NUCLEOTIDE SEQUENCE [LARGE SCALE GENOMIC DNA]</scope>
</reference>
<gene>
    <name evidence="8" type="ORF">C1SCF055_LOCUS42879</name>
</gene>
<keyword evidence="2" id="KW-0813">Transport</keyword>
<sequence>MSVDSSSSCSSSSSDSSKGKALWWHAWLHIFVSVVGTSAIASLPLAFAYLGWWIGLIVWVYATWASYYSGRLLIQLQGPHQATYARLADGVMGAGFASRWVRPFQFLVLYQVAVITALTLGQGFFALQQLSGHVPISLPWCTTLGGLVVAMVSLCPSIADMWSLSLLGFLTALAFAVCVLWACSAIVASGNAVGLGEDFHDVSLGRPTGIEGPDRIFGVLNSFGILAFSYGGHSVLPDVQATLQASMSGHWDAQRAMQRALIWAYATGRVVGSWSVKSEERRPRGTLVIGKGKMTKLVVWNMTFILL</sequence>
<evidence type="ECO:0000256" key="1">
    <source>
        <dbReference type="ARBA" id="ARBA00004370"/>
    </source>
</evidence>
<accession>A0A9P1GP07</accession>
<feature type="domain" description="Amino acid transporter transmembrane" evidence="7">
    <location>
        <begin position="21"/>
        <end position="267"/>
    </location>
</feature>
<evidence type="ECO:0000256" key="3">
    <source>
        <dbReference type="ARBA" id="ARBA00022692"/>
    </source>
</evidence>
<keyword evidence="5 6" id="KW-0472">Membrane</keyword>
<feature type="transmembrane region" description="Helical" evidence="6">
    <location>
        <begin position="106"/>
        <end position="125"/>
    </location>
</feature>
<dbReference type="Proteomes" id="UP001152797">
    <property type="component" value="Unassembled WGS sequence"/>
</dbReference>
<comment type="caution">
    <text evidence="8">The sequence shown here is derived from an EMBL/GenBank/DDBJ whole genome shotgun (WGS) entry which is preliminary data.</text>
</comment>
<keyword evidence="4 6" id="KW-1133">Transmembrane helix</keyword>
<evidence type="ECO:0000313" key="8">
    <source>
        <dbReference type="EMBL" id="CAI4018302.1"/>
    </source>
</evidence>
<evidence type="ECO:0000256" key="4">
    <source>
        <dbReference type="ARBA" id="ARBA00022989"/>
    </source>
</evidence>
<evidence type="ECO:0000313" key="10">
    <source>
        <dbReference type="Proteomes" id="UP001152797"/>
    </source>
</evidence>
<name>A0A9P1GP07_9DINO</name>
<protein>
    <submittedName>
        <fullName evidence="9">GABA transporter 1</fullName>
    </submittedName>
</protein>
<evidence type="ECO:0000256" key="6">
    <source>
        <dbReference type="SAM" id="Phobius"/>
    </source>
</evidence>
<feature type="transmembrane region" description="Helical" evidence="6">
    <location>
        <begin position="47"/>
        <end position="67"/>
    </location>
</feature>
<organism evidence="8">
    <name type="scientific">Cladocopium goreaui</name>
    <dbReference type="NCBI Taxonomy" id="2562237"/>
    <lineage>
        <taxon>Eukaryota</taxon>
        <taxon>Sar</taxon>
        <taxon>Alveolata</taxon>
        <taxon>Dinophyceae</taxon>
        <taxon>Suessiales</taxon>
        <taxon>Symbiodiniaceae</taxon>
        <taxon>Cladocopium</taxon>
    </lineage>
</organism>
<proteinExistence type="predicted"/>
<dbReference type="PANTHER" id="PTHR48017">
    <property type="entry name" value="OS05G0424000 PROTEIN-RELATED"/>
    <property type="match status" value="1"/>
</dbReference>
<feature type="transmembrane region" description="Helical" evidence="6">
    <location>
        <begin position="21"/>
        <end position="41"/>
    </location>
</feature>
<dbReference type="EMBL" id="CAMXCT010006687">
    <property type="protein sequence ID" value="CAI4018302.1"/>
    <property type="molecule type" value="Genomic_DNA"/>
</dbReference>
<dbReference type="OrthoDB" id="438150at2759"/>
<keyword evidence="3 6" id="KW-0812">Transmembrane</keyword>
<evidence type="ECO:0000256" key="2">
    <source>
        <dbReference type="ARBA" id="ARBA00022448"/>
    </source>
</evidence>
<dbReference type="EMBL" id="CAMXCT020006687">
    <property type="protein sequence ID" value="CAL1171677.1"/>
    <property type="molecule type" value="Genomic_DNA"/>
</dbReference>
<reference evidence="8" key="1">
    <citation type="submission" date="2022-10" db="EMBL/GenBank/DDBJ databases">
        <authorList>
            <person name="Chen Y."/>
            <person name="Dougan E. K."/>
            <person name="Chan C."/>
            <person name="Rhodes N."/>
            <person name="Thang M."/>
        </authorList>
    </citation>
    <scope>NUCLEOTIDE SEQUENCE</scope>
</reference>
<dbReference type="GO" id="GO:0016020">
    <property type="term" value="C:membrane"/>
    <property type="evidence" value="ECO:0007669"/>
    <property type="project" value="UniProtKB-SubCell"/>
</dbReference>
<keyword evidence="10" id="KW-1185">Reference proteome</keyword>
<evidence type="ECO:0000256" key="5">
    <source>
        <dbReference type="ARBA" id="ARBA00023136"/>
    </source>
</evidence>
<feature type="transmembrane region" description="Helical" evidence="6">
    <location>
        <begin position="137"/>
        <end position="159"/>
    </location>
</feature>
<feature type="transmembrane region" description="Helical" evidence="6">
    <location>
        <begin position="166"/>
        <end position="188"/>
    </location>
</feature>
<comment type="subcellular location">
    <subcellularLocation>
        <location evidence="1">Membrane</location>
    </subcellularLocation>
</comment>
<dbReference type="InterPro" id="IPR013057">
    <property type="entry name" value="AA_transpt_TM"/>
</dbReference>
<evidence type="ECO:0000259" key="7">
    <source>
        <dbReference type="Pfam" id="PF01490"/>
    </source>
</evidence>
<dbReference type="EMBL" id="CAMXCT030006687">
    <property type="protein sequence ID" value="CAL4805614.1"/>
    <property type="molecule type" value="Genomic_DNA"/>
</dbReference>
<evidence type="ECO:0000313" key="9">
    <source>
        <dbReference type="EMBL" id="CAL4805614.1"/>
    </source>
</evidence>